<comment type="caution">
    <text evidence="1">The sequence shown here is derived from an EMBL/GenBank/DDBJ whole genome shotgun (WGS) entry which is preliminary data.</text>
</comment>
<proteinExistence type="predicted"/>
<reference evidence="1" key="1">
    <citation type="submission" date="2007-10" db="EMBL/GenBank/DDBJ databases">
        <authorList>
            <person name="Fulton L."/>
            <person name="Clifton S."/>
            <person name="Fulton B."/>
            <person name="Xu J."/>
            <person name="Minx P."/>
            <person name="Pepin K.H."/>
            <person name="Johnson M."/>
            <person name="Thiruvilangam P."/>
            <person name="Bhonagiri V."/>
            <person name="Nash W.E."/>
            <person name="Mardis E.R."/>
            <person name="Wilson R.K."/>
        </authorList>
    </citation>
    <scope>NUCLEOTIDE SEQUENCE [LARGE SCALE GENOMIC DNA]</scope>
    <source>
        <strain evidence="1">DSM 15702</strain>
    </source>
</reference>
<sequence>MNGRKRLCEAVFGALYKFGIVLPSRREGLAIRLIPPWEKILFYMRAYETPGTVCFIDTANRIFPPKIL</sequence>
<reference evidence="1" key="2">
    <citation type="submission" date="2014-06" db="EMBL/GenBank/DDBJ databases">
        <title>Draft genome sequence of Eubacterium siraeum (DSM 15702).</title>
        <authorList>
            <person name="Sudarsanam P."/>
            <person name="Ley R."/>
            <person name="Guruge J."/>
            <person name="Turnbaugh P.J."/>
            <person name="Mahowald M."/>
            <person name="Liep D."/>
            <person name="Gordon J."/>
        </authorList>
    </citation>
    <scope>NUCLEOTIDE SEQUENCE</scope>
    <source>
        <strain evidence="1">DSM 15702</strain>
    </source>
</reference>
<keyword evidence="2" id="KW-1185">Reference proteome</keyword>
<accession>B0MKS7</accession>
<dbReference type="Proteomes" id="UP000005326">
    <property type="component" value="Unassembled WGS sequence"/>
</dbReference>
<organism evidence="1 2">
    <name type="scientific">[Eubacterium] siraeum DSM 15702</name>
    <dbReference type="NCBI Taxonomy" id="428128"/>
    <lineage>
        <taxon>Bacteria</taxon>
        <taxon>Bacillati</taxon>
        <taxon>Bacillota</taxon>
        <taxon>Clostridia</taxon>
        <taxon>Eubacteriales</taxon>
        <taxon>Oscillospiraceae</taxon>
        <taxon>Oscillospiraceae incertae sedis</taxon>
    </lineage>
</organism>
<gene>
    <name evidence="1" type="ORF">EUBSIR_00395</name>
</gene>
<name>B0MKS7_9FIRM</name>
<protein>
    <submittedName>
        <fullName evidence="1">Uncharacterized protein</fullName>
    </submittedName>
</protein>
<dbReference type="EMBL" id="ABCA03000032">
    <property type="protein sequence ID" value="EDS01743.1"/>
    <property type="molecule type" value="Genomic_DNA"/>
</dbReference>
<dbReference type="AlphaFoldDB" id="B0MKS7"/>
<evidence type="ECO:0000313" key="1">
    <source>
        <dbReference type="EMBL" id="EDS01743.1"/>
    </source>
</evidence>
<evidence type="ECO:0000313" key="2">
    <source>
        <dbReference type="Proteomes" id="UP000005326"/>
    </source>
</evidence>